<comment type="caution">
    <text evidence="2">The sequence shown here is derived from an EMBL/GenBank/DDBJ whole genome shotgun (WGS) entry which is preliminary data.</text>
</comment>
<dbReference type="Proteomes" id="UP000759537">
    <property type="component" value="Unassembled WGS sequence"/>
</dbReference>
<dbReference type="PANTHER" id="PTHR38645">
    <property type="entry name" value="CHROMOSOME 9, WHOLE GENOME SHOTGUN SEQUENCE"/>
    <property type="match status" value="1"/>
</dbReference>
<organism evidence="2 3">
    <name type="scientific">Russula ochroleuca</name>
    <dbReference type="NCBI Taxonomy" id="152965"/>
    <lineage>
        <taxon>Eukaryota</taxon>
        <taxon>Fungi</taxon>
        <taxon>Dikarya</taxon>
        <taxon>Basidiomycota</taxon>
        <taxon>Agaricomycotina</taxon>
        <taxon>Agaricomycetes</taxon>
        <taxon>Russulales</taxon>
        <taxon>Russulaceae</taxon>
        <taxon>Russula</taxon>
    </lineage>
</organism>
<evidence type="ECO:0000313" key="3">
    <source>
        <dbReference type="Proteomes" id="UP000759537"/>
    </source>
</evidence>
<feature type="region of interest" description="Disordered" evidence="1">
    <location>
        <begin position="287"/>
        <end position="345"/>
    </location>
</feature>
<gene>
    <name evidence="2" type="ORF">DFH94DRAFT_780087</name>
</gene>
<sequence length="345" mass="36254">MESLNLNALAGSLPNSNLASAEKELLNNFRAAALSITNLYRSSRSTSKRAYNSGYAAACADLLQMIQQSVSDSETPPSIGRVMDWVEARLEAIRAREEEEDEEDEESAASKKEKEGQGQTGRLKASSSLPRANSAPAVPQQATREQGPLAPSKLSQAITTGPSPPSPSTPPSPPATTLRPLSTPTTTTPASRTLKPRAFAAAIQAKENPHLTSAMTPTTMTMMPPIHHPFPTSPGSPSPFTFTAFPPLPASAAPTDALAIPLPLPLTVSAGAKRRHAMMVLADDSAHGHGPAGVGAGATGTAPSGAAGSSRRRTRSTRGAHQNQHAQDAMEIEEDGRERKRVARR</sequence>
<evidence type="ECO:0000256" key="1">
    <source>
        <dbReference type="SAM" id="MobiDB-lite"/>
    </source>
</evidence>
<keyword evidence="3" id="KW-1185">Reference proteome</keyword>
<protein>
    <submittedName>
        <fullName evidence="2">Uncharacterized protein</fullName>
    </submittedName>
</protein>
<feature type="compositionally biased region" description="Acidic residues" evidence="1">
    <location>
        <begin position="98"/>
        <end position="107"/>
    </location>
</feature>
<reference evidence="2" key="2">
    <citation type="journal article" date="2020" name="Nat. Commun.">
        <title>Large-scale genome sequencing of mycorrhizal fungi provides insights into the early evolution of symbiotic traits.</title>
        <authorList>
            <person name="Miyauchi S."/>
            <person name="Kiss E."/>
            <person name="Kuo A."/>
            <person name="Drula E."/>
            <person name="Kohler A."/>
            <person name="Sanchez-Garcia M."/>
            <person name="Morin E."/>
            <person name="Andreopoulos B."/>
            <person name="Barry K.W."/>
            <person name="Bonito G."/>
            <person name="Buee M."/>
            <person name="Carver A."/>
            <person name="Chen C."/>
            <person name="Cichocki N."/>
            <person name="Clum A."/>
            <person name="Culley D."/>
            <person name="Crous P.W."/>
            <person name="Fauchery L."/>
            <person name="Girlanda M."/>
            <person name="Hayes R.D."/>
            <person name="Keri Z."/>
            <person name="LaButti K."/>
            <person name="Lipzen A."/>
            <person name="Lombard V."/>
            <person name="Magnuson J."/>
            <person name="Maillard F."/>
            <person name="Murat C."/>
            <person name="Nolan M."/>
            <person name="Ohm R.A."/>
            <person name="Pangilinan J."/>
            <person name="Pereira M.F."/>
            <person name="Perotto S."/>
            <person name="Peter M."/>
            <person name="Pfister S."/>
            <person name="Riley R."/>
            <person name="Sitrit Y."/>
            <person name="Stielow J.B."/>
            <person name="Szollosi G."/>
            <person name="Zifcakova L."/>
            <person name="Stursova M."/>
            <person name="Spatafora J.W."/>
            <person name="Tedersoo L."/>
            <person name="Vaario L.M."/>
            <person name="Yamada A."/>
            <person name="Yan M."/>
            <person name="Wang P."/>
            <person name="Xu J."/>
            <person name="Bruns T."/>
            <person name="Baldrian P."/>
            <person name="Vilgalys R."/>
            <person name="Dunand C."/>
            <person name="Henrissat B."/>
            <person name="Grigoriev I.V."/>
            <person name="Hibbett D."/>
            <person name="Nagy L.G."/>
            <person name="Martin F.M."/>
        </authorList>
    </citation>
    <scope>NUCLEOTIDE SEQUENCE</scope>
    <source>
        <strain evidence="2">Prilba</strain>
    </source>
</reference>
<dbReference type="EMBL" id="WHVB01000039">
    <property type="protein sequence ID" value="KAF8466778.1"/>
    <property type="molecule type" value="Genomic_DNA"/>
</dbReference>
<feature type="compositionally biased region" description="Low complexity" evidence="1">
    <location>
        <begin position="299"/>
        <end position="309"/>
    </location>
</feature>
<dbReference type="PANTHER" id="PTHR38645:SF1">
    <property type="entry name" value="YALI0F12243P"/>
    <property type="match status" value="1"/>
</dbReference>
<name>A0A9P5ML54_9AGAM</name>
<evidence type="ECO:0000313" key="2">
    <source>
        <dbReference type="EMBL" id="KAF8466778.1"/>
    </source>
</evidence>
<feature type="region of interest" description="Disordered" evidence="1">
    <location>
        <begin position="95"/>
        <end position="194"/>
    </location>
</feature>
<feature type="compositionally biased region" description="Pro residues" evidence="1">
    <location>
        <begin position="162"/>
        <end position="174"/>
    </location>
</feature>
<accession>A0A9P5ML54</accession>
<reference evidence="2" key="1">
    <citation type="submission" date="2019-10" db="EMBL/GenBank/DDBJ databases">
        <authorList>
            <consortium name="DOE Joint Genome Institute"/>
            <person name="Kuo A."/>
            <person name="Miyauchi S."/>
            <person name="Kiss E."/>
            <person name="Drula E."/>
            <person name="Kohler A."/>
            <person name="Sanchez-Garcia M."/>
            <person name="Andreopoulos B."/>
            <person name="Barry K.W."/>
            <person name="Bonito G."/>
            <person name="Buee M."/>
            <person name="Carver A."/>
            <person name="Chen C."/>
            <person name="Cichocki N."/>
            <person name="Clum A."/>
            <person name="Culley D."/>
            <person name="Crous P.W."/>
            <person name="Fauchery L."/>
            <person name="Girlanda M."/>
            <person name="Hayes R."/>
            <person name="Keri Z."/>
            <person name="LaButti K."/>
            <person name="Lipzen A."/>
            <person name="Lombard V."/>
            <person name="Magnuson J."/>
            <person name="Maillard F."/>
            <person name="Morin E."/>
            <person name="Murat C."/>
            <person name="Nolan M."/>
            <person name="Ohm R."/>
            <person name="Pangilinan J."/>
            <person name="Pereira M."/>
            <person name="Perotto S."/>
            <person name="Peter M."/>
            <person name="Riley R."/>
            <person name="Sitrit Y."/>
            <person name="Stielow B."/>
            <person name="Szollosi G."/>
            <person name="Zifcakova L."/>
            <person name="Stursova M."/>
            <person name="Spatafora J.W."/>
            <person name="Tedersoo L."/>
            <person name="Vaario L.-M."/>
            <person name="Yamada A."/>
            <person name="Yan M."/>
            <person name="Wang P."/>
            <person name="Xu J."/>
            <person name="Bruns T."/>
            <person name="Baldrian P."/>
            <person name="Vilgalys R."/>
            <person name="Henrissat B."/>
            <person name="Grigoriev I.V."/>
            <person name="Hibbett D."/>
            <person name="Nagy L.G."/>
            <person name="Martin F.M."/>
        </authorList>
    </citation>
    <scope>NUCLEOTIDE SEQUENCE</scope>
    <source>
        <strain evidence="2">Prilba</strain>
    </source>
</reference>
<proteinExistence type="predicted"/>
<dbReference type="AlphaFoldDB" id="A0A9P5ML54"/>
<feature type="compositionally biased region" description="Low complexity" evidence="1">
    <location>
        <begin position="175"/>
        <end position="193"/>
    </location>
</feature>
<dbReference type="OrthoDB" id="21418at2759"/>